<reference evidence="2" key="1">
    <citation type="submission" date="2021-06" db="EMBL/GenBank/DDBJ databases">
        <title>Comparative genomics, transcriptomics and evolutionary studies reveal genomic signatures of adaptation to plant cell wall in hemibiotrophic fungi.</title>
        <authorList>
            <consortium name="DOE Joint Genome Institute"/>
            <person name="Baroncelli R."/>
            <person name="Diaz J.F."/>
            <person name="Benocci T."/>
            <person name="Peng M."/>
            <person name="Battaglia E."/>
            <person name="Haridas S."/>
            <person name="Andreopoulos W."/>
            <person name="Labutti K."/>
            <person name="Pangilinan J."/>
            <person name="Floch G.L."/>
            <person name="Makela M.R."/>
            <person name="Henrissat B."/>
            <person name="Grigoriev I.V."/>
            <person name="Crouch J.A."/>
            <person name="De Vries R.P."/>
            <person name="Sukno S.A."/>
            <person name="Thon M.R."/>
        </authorList>
    </citation>
    <scope>NUCLEOTIDE SEQUENCE</scope>
    <source>
        <strain evidence="2">CBS 102054</strain>
    </source>
</reference>
<name>A0AAI9ZRX2_9PEZI</name>
<keyword evidence="3" id="KW-1185">Reference proteome</keyword>
<sequence length="172" mass="18737">MSGSVLRTREGSGWRRLPTRYAFPGSSSGKLSPTPPGPPLAPFTMPVSRKVTVRVLLGTIRRHLATSGYRSPPLRAYGGTVRASLFWSSIAVEWQRDALGPSFIPGQSDFGPSSSRCYPPTWALPATPAPAWRRLASILGIERYATATTFSFQKFELEQRNALLDSTPGAKT</sequence>
<gene>
    <name evidence="2" type="ORF">BDP81DRAFT_218383</name>
</gene>
<protein>
    <submittedName>
        <fullName evidence="2">Uncharacterized protein</fullName>
    </submittedName>
</protein>
<dbReference type="RefSeq" id="XP_060445692.1">
    <property type="nucleotide sequence ID" value="XM_060582758.1"/>
</dbReference>
<dbReference type="Proteomes" id="UP001243989">
    <property type="component" value="Unassembled WGS sequence"/>
</dbReference>
<dbReference type="EMBL" id="JAHMHQ010000009">
    <property type="protein sequence ID" value="KAK1637085.1"/>
    <property type="molecule type" value="Genomic_DNA"/>
</dbReference>
<accession>A0AAI9ZRX2</accession>
<dbReference type="GeneID" id="85467620"/>
<comment type="caution">
    <text evidence="2">The sequence shown here is derived from an EMBL/GenBank/DDBJ whole genome shotgun (WGS) entry which is preliminary data.</text>
</comment>
<feature type="region of interest" description="Disordered" evidence="1">
    <location>
        <begin position="17"/>
        <end position="43"/>
    </location>
</feature>
<evidence type="ECO:0000313" key="3">
    <source>
        <dbReference type="Proteomes" id="UP001243989"/>
    </source>
</evidence>
<evidence type="ECO:0000313" key="2">
    <source>
        <dbReference type="EMBL" id="KAK1637085.1"/>
    </source>
</evidence>
<evidence type="ECO:0000256" key="1">
    <source>
        <dbReference type="SAM" id="MobiDB-lite"/>
    </source>
</evidence>
<proteinExistence type="predicted"/>
<dbReference type="AlphaFoldDB" id="A0AAI9ZRX2"/>
<organism evidence="2 3">
    <name type="scientific">Colletotrichum phormii</name>
    <dbReference type="NCBI Taxonomy" id="359342"/>
    <lineage>
        <taxon>Eukaryota</taxon>
        <taxon>Fungi</taxon>
        <taxon>Dikarya</taxon>
        <taxon>Ascomycota</taxon>
        <taxon>Pezizomycotina</taxon>
        <taxon>Sordariomycetes</taxon>
        <taxon>Hypocreomycetidae</taxon>
        <taxon>Glomerellales</taxon>
        <taxon>Glomerellaceae</taxon>
        <taxon>Colletotrichum</taxon>
        <taxon>Colletotrichum acutatum species complex</taxon>
    </lineage>
</organism>